<protein>
    <submittedName>
        <fullName evidence="4">Nucleic acid-binding protein</fullName>
    </submittedName>
</protein>
<dbReference type="PANTHER" id="PTHR34075:SF5">
    <property type="entry name" value="BLR3430 PROTEIN"/>
    <property type="match status" value="1"/>
</dbReference>
<dbReference type="GeneID" id="42800617"/>
<keyword evidence="5" id="KW-1185">Reference proteome</keyword>
<dbReference type="AlphaFoldDB" id="A0A650CFV2"/>
<dbReference type="EMBL" id="JACHFY010000010">
    <property type="protein sequence ID" value="MBB5254045.1"/>
    <property type="molecule type" value="Genomic_DNA"/>
</dbReference>
<dbReference type="InterPro" id="IPR002878">
    <property type="entry name" value="ChsH2_C"/>
</dbReference>
<dbReference type="RefSeq" id="WP_156014204.1">
    <property type="nucleotide sequence ID" value="NZ_CP045484.1"/>
</dbReference>
<dbReference type="PANTHER" id="PTHR34075">
    <property type="entry name" value="BLR3430 PROTEIN"/>
    <property type="match status" value="1"/>
</dbReference>
<dbReference type="Pfam" id="PF12172">
    <property type="entry name" value="zf-ChsH2"/>
    <property type="match status" value="1"/>
</dbReference>
<dbReference type="OrthoDB" id="9573at2157"/>
<evidence type="ECO:0000313" key="4">
    <source>
        <dbReference type="EMBL" id="QGR16649.1"/>
    </source>
</evidence>
<accession>A0A650CFV2</accession>
<dbReference type="Proteomes" id="UP000582213">
    <property type="component" value="Unassembled WGS sequence"/>
</dbReference>
<name>A0A650CFV2_SULOH</name>
<proteinExistence type="predicted"/>
<organism evidence="4 5">
    <name type="scientific">Sulfurisphaera ohwakuensis</name>
    <dbReference type="NCBI Taxonomy" id="69656"/>
    <lineage>
        <taxon>Archaea</taxon>
        <taxon>Thermoproteota</taxon>
        <taxon>Thermoprotei</taxon>
        <taxon>Sulfolobales</taxon>
        <taxon>Sulfolobaceae</taxon>
        <taxon>Sulfurisphaera</taxon>
    </lineage>
</organism>
<evidence type="ECO:0000313" key="3">
    <source>
        <dbReference type="EMBL" id="MBB5254045.1"/>
    </source>
</evidence>
<dbReference type="Gene3D" id="6.10.30.10">
    <property type="match status" value="1"/>
</dbReference>
<evidence type="ECO:0000313" key="5">
    <source>
        <dbReference type="Proteomes" id="UP000427373"/>
    </source>
</evidence>
<reference evidence="3 6" key="2">
    <citation type="submission" date="2020-08" db="EMBL/GenBank/DDBJ databases">
        <title>Genomic Encyclopedia of Type Strains, Phase IV (KMG-IV): sequencing the most valuable type-strain genomes for metagenomic binning, comparative biology and taxonomic classification.</title>
        <authorList>
            <person name="Goeker M."/>
        </authorList>
    </citation>
    <scope>NUCLEOTIDE SEQUENCE [LARGE SCALE GENOMIC DNA]</scope>
    <source>
        <strain evidence="3 6">DSM 12421</strain>
    </source>
</reference>
<reference evidence="4 5" key="1">
    <citation type="submission" date="2019-10" db="EMBL/GenBank/DDBJ databases">
        <title>Genome Sequences from Six Type Strain Members of the Archaeal Family Sulfolobaceae: Acidianus ambivalens, Acidianus infernus, Metallosphaera prunae, Stygiolobus azoricus, Sulfolobus metallicus, and Sulfurisphaera ohwakuensis.</title>
        <authorList>
            <person name="Counts J.A."/>
            <person name="Kelly R.M."/>
        </authorList>
    </citation>
    <scope>NUCLEOTIDE SEQUENCE [LARGE SCALE GENOMIC DNA]</scope>
    <source>
        <strain evidence="4 5">TA-1</strain>
    </source>
</reference>
<dbReference type="InterPro" id="IPR022002">
    <property type="entry name" value="ChsH2_Znr"/>
</dbReference>
<dbReference type="Proteomes" id="UP000427373">
    <property type="component" value="Chromosome"/>
</dbReference>
<dbReference type="Pfam" id="PF01796">
    <property type="entry name" value="OB_ChsH2_C"/>
    <property type="match status" value="1"/>
</dbReference>
<evidence type="ECO:0000259" key="1">
    <source>
        <dbReference type="Pfam" id="PF01796"/>
    </source>
</evidence>
<gene>
    <name evidence="4" type="ORF">D1869_05190</name>
    <name evidence="3" type="ORF">HNQ62_001818</name>
</gene>
<feature type="domain" description="ChsH2 C-terminal OB-fold" evidence="1">
    <location>
        <begin position="52"/>
        <end position="101"/>
    </location>
</feature>
<dbReference type="SUPFAM" id="SSF50249">
    <property type="entry name" value="Nucleic acid-binding proteins"/>
    <property type="match status" value="1"/>
</dbReference>
<dbReference type="EMBL" id="CP045484">
    <property type="protein sequence ID" value="QGR16649.1"/>
    <property type="molecule type" value="Genomic_DNA"/>
</dbReference>
<dbReference type="KEGG" id="soh:D1869_05190"/>
<evidence type="ECO:0000313" key="6">
    <source>
        <dbReference type="Proteomes" id="UP000582213"/>
    </source>
</evidence>
<evidence type="ECO:0000259" key="2">
    <source>
        <dbReference type="Pfam" id="PF12172"/>
    </source>
</evidence>
<sequence>MKLEEIYAKYDEIIRKDSSLPYIKCKDCNYTFFYARHFCPKCGSRNIEVLKSSGIGKVFSWTKIYRKGETWIYGIVELEEGFRVYCNFTDNVKIGDKVKVKIVRNDKYYSILASRV</sequence>
<feature type="domain" description="ChsH2 rubredoxin-like zinc ribbon" evidence="2">
    <location>
        <begin position="18"/>
        <end position="48"/>
    </location>
</feature>
<dbReference type="InterPro" id="IPR052513">
    <property type="entry name" value="Thioester_dehydratase-like"/>
</dbReference>
<dbReference type="InterPro" id="IPR012340">
    <property type="entry name" value="NA-bd_OB-fold"/>
</dbReference>